<sequence length="228" mass="25004">MALMPRLRQLMRRQSSASTVGARRPSSADRRGDTVHEDALRAMLVDDPNDERAFQALAEIVRRRAAESHVSADPLAAPADESEMQQAADLAVWALAEELAGHPRGWYPLVELGRLSLEDDQEAALRRFATAAERDPSGLALAESMEILREAHLPVEALGLGVGHWRAREHTPEAGRQLVLAAIDADRIFEAKHHLESLALYPDAAVVAPIRHELTLAIAHAEQHRSGT</sequence>
<reference evidence="2 3" key="1">
    <citation type="submission" date="2020-08" db="EMBL/GenBank/DDBJ databases">
        <title>A Genomic Blueprint of the Chicken Gut Microbiome.</title>
        <authorList>
            <person name="Gilroy R."/>
            <person name="Ravi A."/>
            <person name="Getino M."/>
            <person name="Pursley I."/>
            <person name="Horton D.L."/>
            <person name="Alikhan N.-F."/>
            <person name="Baker D."/>
            <person name="Gharbi K."/>
            <person name="Hall N."/>
            <person name="Watson M."/>
            <person name="Adriaenssens E.M."/>
            <person name="Foster-Nyarko E."/>
            <person name="Jarju S."/>
            <person name="Secka A."/>
            <person name="Antonio M."/>
            <person name="Oren A."/>
            <person name="Chaudhuri R."/>
            <person name="La Ragione R.M."/>
            <person name="Hildebrand F."/>
            <person name="Pallen M.J."/>
        </authorList>
    </citation>
    <scope>NUCLEOTIDE SEQUENCE [LARGE SCALE GENOMIC DNA]</scope>
    <source>
        <strain evidence="2 3">Sa2CUA9</strain>
    </source>
</reference>
<evidence type="ECO:0000313" key="2">
    <source>
        <dbReference type="EMBL" id="MBD7982343.1"/>
    </source>
</evidence>
<protein>
    <recommendedName>
        <fullName evidence="4">Tetratricopeptide repeat protein</fullName>
    </recommendedName>
</protein>
<dbReference type="RefSeq" id="WP_191805559.1">
    <property type="nucleotide sequence ID" value="NZ_JACSQF010000020.1"/>
</dbReference>
<comment type="caution">
    <text evidence="2">The sequence shown here is derived from an EMBL/GenBank/DDBJ whole genome shotgun (WGS) entry which is preliminary data.</text>
</comment>
<evidence type="ECO:0008006" key="4">
    <source>
        <dbReference type="Google" id="ProtNLM"/>
    </source>
</evidence>
<feature type="region of interest" description="Disordered" evidence="1">
    <location>
        <begin position="12"/>
        <end position="34"/>
    </location>
</feature>
<evidence type="ECO:0000313" key="3">
    <source>
        <dbReference type="Proteomes" id="UP000655570"/>
    </source>
</evidence>
<accession>A0ABR8U2S5</accession>
<evidence type="ECO:0000256" key="1">
    <source>
        <dbReference type="SAM" id="MobiDB-lite"/>
    </source>
</evidence>
<proteinExistence type="predicted"/>
<organism evidence="2 3">
    <name type="scientific">Oerskovia merdavium</name>
    <dbReference type="NCBI Taxonomy" id="2762227"/>
    <lineage>
        <taxon>Bacteria</taxon>
        <taxon>Bacillati</taxon>
        <taxon>Actinomycetota</taxon>
        <taxon>Actinomycetes</taxon>
        <taxon>Micrococcales</taxon>
        <taxon>Cellulomonadaceae</taxon>
        <taxon>Oerskovia</taxon>
    </lineage>
</organism>
<name>A0ABR8U2S5_9CELL</name>
<dbReference type="EMBL" id="JACSQF010000020">
    <property type="protein sequence ID" value="MBD7982343.1"/>
    <property type="molecule type" value="Genomic_DNA"/>
</dbReference>
<keyword evidence="3" id="KW-1185">Reference proteome</keyword>
<gene>
    <name evidence="2" type="ORF">H9641_16700</name>
</gene>
<dbReference type="Proteomes" id="UP000655570">
    <property type="component" value="Unassembled WGS sequence"/>
</dbReference>